<protein>
    <submittedName>
        <fullName evidence="11">Cytochrome P450</fullName>
    </submittedName>
</protein>
<dbReference type="PROSITE" id="PS00086">
    <property type="entry name" value="CYTOCHROME_P450"/>
    <property type="match status" value="1"/>
</dbReference>
<dbReference type="Proteomes" id="UP001362999">
    <property type="component" value="Unassembled WGS sequence"/>
</dbReference>
<dbReference type="GO" id="GO:0004497">
    <property type="term" value="F:monooxygenase activity"/>
    <property type="evidence" value="ECO:0007669"/>
    <property type="project" value="UniProtKB-KW"/>
</dbReference>
<keyword evidence="7 9" id="KW-0503">Monooxygenase</keyword>
<dbReference type="InterPro" id="IPR001128">
    <property type="entry name" value="Cyt_P450"/>
</dbReference>
<evidence type="ECO:0000256" key="5">
    <source>
        <dbReference type="ARBA" id="ARBA00023002"/>
    </source>
</evidence>
<evidence type="ECO:0000256" key="6">
    <source>
        <dbReference type="ARBA" id="ARBA00023004"/>
    </source>
</evidence>
<evidence type="ECO:0000256" key="1">
    <source>
        <dbReference type="ARBA" id="ARBA00001971"/>
    </source>
</evidence>
<keyword evidence="4 8" id="KW-0479">Metal-binding</keyword>
<keyword evidence="5 9" id="KW-0560">Oxidoreductase</keyword>
<dbReference type="InterPro" id="IPR036396">
    <property type="entry name" value="Cyt_P450_sf"/>
</dbReference>
<evidence type="ECO:0000313" key="11">
    <source>
        <dbReference type="EMBL" id="KAK7032820.1"/>
    </source>
</evidence>
<keyword evidence="6 8" id="KW-0408">Iron</keyword>
<evidence type="ECO:0000256" key="7">
    <source>
        <dbReference type="ARBA" id="ARBA00023033"/>
    </source>
</evidence>
<dbReference type="GO" id="GO:0005506">
    <property type="term" value="F:iron ion binding"/>
    <property type="evidence" value="ECO:0007669"/>
    <property type="project" value="InterPro"/>
</dbReference>
<evidence type="ECO:0000256" key="4">
    <source>
        <dbReference type="ARBA" id="ARBA00022723"/>
    </source>
</evidence>
<dbReference type="GO" id="GO:0016705">
    <property type="term" value="F:oxidoreductase activity, acting on paired donors, with incorporation or reduction of molecular oxygen"/>
    <property type="evidence" value="ECO:0007669"/>
    <property type="project" value="InterPro"/>
</dbReference>
<keyword evidence="10" id="KW-1133">Transmembrane helix</keyword>
<evidence type="ECO:0000256" key="2">
    <source>
        <dbReference type="ARBA" id="ARBA00010617"/>
    </source>
</evidence>
<dbReference type="PRINTS" id="PR00463">
    <property type="entry name" value="EP450I"/>
</dbReference>
<feature type="transmembrane region" description="Helical" evidence="10">
    <location>
        <begin position="6"/>
        <end position="24"/>
    </location>
</feature>
<feature type="transmembrane region" description="Helical" evidence="10">
    <location>
        <begin position="31"/>
        <end position="59"/>
    </location>
</feature>
<feature type="binding site" description="axial binding residue" evidence="8">
    <location>
        <position position="513"/>
    </location>
    <ligand>
        <name>heme</name>
        <dbReference type="ChEBI" id="CHEBI:30413"/>
    </ligand>
    <ligandPart>
        <name>Fe</name>
        <dbReference type="ChEBI" id="CHEBI:18248"/>
    </ligandPart>
</feature>
<dbReference type="Gene3D" id="1.10.630.10">
    <property type="entry name" value="Cytochrome P450"/>
    <property type="match status" value="1"/>
</dbReference>
<dbReference type="InterPro" id="IPR002401">
    <property type="entry name" value="Cyt_P450_E_grp-I"/>
</dbReference>
<evidence type="ECO:0000256" key="10">
    <source>
        <dbReference type="SAM" id="Phobius"/>
    </source>
</evidence>
<sequence length="587" mass="66521">MLLPPGVRFIASNVLLPVAFLLLARRIVNTTFGLAISSSTFVSYSLAGLCVIGVGHAIATSVRQYIQARSMGARPVPQVTSKWPGNMDFLWRLVQEPKIAYLGDTFAGPIPRLGPVYNVELLWETHIFTVCPQHIQIILAGDFNNYVKGDRFRGVMNTVLGDGVFNSDGELWSLHRSMTRPYFARDRVRHFDIFDRHADKTIELIKKRMNEGYAVDFQDVISRFTMDAATEFLFGTCVNSLANALPYPHGVSSDVSAVPSQKSNDFSAAFHEAMLQITFREWVGWIWPLFEMFEDRTAAPMKIVNSFVEPIIRNAVEKKKRNDGTKVAEFEGALDDDNDTLLDELLNSITDPKLLRDETLNILFAGRETTMHTITIAIYFLAIHPNVMARLREEVLDVVGPSARPSYDDIKGMKYLRAVLNETMRLYPSVPFNLRETVKATTWPSMDPNDDRPLYIPAGVKVPYSVMIMQRRKDLWGPDADEFDPHRFLDERVQRIVSNPFQFLPFNGGPRICLGQQFAYNEMSFVIIRLLQQFSSISLDVEACPPEARVPPEWSGAPGRKGIERVRPQTHLTMYTMGGLWVKMNQA</sequence>
<dbReference type="InterPro" id="IPR047146">
    <property type="entry name" value="Cyt_P450_E_CYP52_fungi"/>
</dbReference>
<evidence type="ECO:0000256" key="3">
    <source>
        <dbReference type="ARBA" id="ARBA00022617"/>
    </source>
</evidence>
<dbReference type="SUPFAM" id="SSF48264">
    <property type="entry name" value="Cytochrome P450"/>
    <property type="match status" value="1"/>
</dbReference>
<comment type="cofactor">
    <cofactor evidence="1 8">
        <name>heme</name>
        <dbReference type="ChEBI" id="CHEBI:30413"/>
    </cofactor>
</comment>
<keyword evidence="10" id="KW-0472">Membrane</keyword>
<accession>A0AAW0C078</accession>
<dbReference type="PANTHER" id="PTHR24287">
    <property type="entry name" value="P450, PUTATIVE (EUROFUNG)-RELATED"/>
    <property type="match status" value="1"/>
</dbReference>
<dbReference type="CDD" id="cd11063">
    <property type="entry name" value="CYP52"/>
    <property type="match status" value="1"/>
</dbReference>
<dbReference type="AlphaFoldDB" id="A0AAW0C078"/>
<evidence type="ECO:0000256" key="8">
    <source>
        <dbReference type="PIRSR" id="PIRSR602401-1"/>
    </source>
</evidence>
<dbReference type="PANTHER" id="PTHR24287:SF1">
    <property type="entry name" value="P450, PUTATIVE (EUROFUNG)-RELATED"/>
    <property type="match status" value="1"/>
</dbReference>
<dbReference type="PRINTS" id="PR00385">
    <property type="entry name" value="P450"/>
</dbReference>
<proteinExistence type="inferred from homology"/>
<organism evidence="11 12">
    <name type="scientific">Favolaschia claudopus</name>
    <dbReference type="NCBI Taxonomy" id="2862362"/>
    <lineage>
        <taxon>Eukaryota</taxon>
        <taxon>Fungi</taxon>
        <taxon>Dikarya</taxon>
        <taxon>Basidiomycota</taxon>
        <taxon>Agaricomycotina</taxon>
        <taxon>Agaricomycetes</taxon>
        <taxon>Agaricomycetidae</taxon>
        <taxon>Agaricales</taxon>
        <taxon>Marasmiineae</taxon>
        <taxon>Mycenaceae</taxon>
        <taxon>Favolaschia</taxon>
    </lineage>
</organism>
<keyword evidence="3 8" id="KW-0349">Heme</keyword>
<dbReference type="EMBL" id="JAWWNJ010000023">
    <property type="protein sequence ID" value="KAK7032820.1"/>
    <property type="molecule type" value="Genomic_DNA"/>
</dbReference>
<evidence type="ECO:0000313" key="12">
    <source>
        <dbReference type="Proteomes" id="UP001362999"/>
    </source>
</evidence>
<dbReference type="GO" id="GO:0020037">
    <property type="term" value="F:heme binding"/>
    <property type="evidence" value="ECO:0007669"/>
    <property type="project" value="InterPro"/>
</dbReference>
<comment type="caution">
    <text evidence="11">The sequence shown here is derived from an EMBL/GenBank/DDBJ whole genome shotgun (WGS) entry which is preliminary data.</text>
</comment>
<name>A0AAW0C078_9AGAR</name>
<comment type="similarity">
    <text evidence="2 9">Belongs to the cytochrome P450 family.</text>
</comment>
<keyword evidence="10" id="KW-0812">Transmembrane</keyword>
<dbReference type="Pfam" id="PF00067">
    <property type="entry name" value="p450"/>
    <property type="match status" value="1"/>
</dbReference>
<evidence type="ECO:0000256" key="9">
    <source>
        <dbReference type="RuleBase" id="RU000461"/>
    </source>
</evidence>
<keyword evidence="12" id="KW-1185">Reference proteome</keyword>
<dbReference type="InterPro" id="IPR017972">
    <property type="entry name" value="Cyt_P450_CS"/>
</dbReference>
<gene>
    <name evidence="11" type="ORF">R3P38DRAFT_2919069</name>
</gene>
<reference evidence="11 12" key="1">
    <citation type="journal article" date="2024" name="J Genomics">
        <title>Draft genome sequencing and assembly of Favolaschia claudopus CIRM-BRFM 2984 isolated from oak limbs.</title>
        <authorList>
            <person name="Navarro D."/>
            <person name="Drula E."/>
            <person name="Chaduli D."/>
            <person name="Cazenave R."/>
            <person name="Ahrendt S."/>
            <person name="Wang J."/>
            <person name="Lipzen A."/>
            <person name="Daum C."/>
            <person name="Barry K."/>
            <person name="Grigoriev I.V."/>
            <person name="Favel A."/>
            <person name="Rosso M.N."/>
            <person name="Martin F."/>
        </authorList>
    </citation>
    <scope>NUCLEOTIDE SEQUENCE [LARGE SCALE GENOMIC DNA]</scope>
    <source>
        <strain evidence="11 12">CIRM-BRFM 2984</strain>
    </source>
</reference>